<accession>A0A314XHS9</accession>
<dbReference type="InterPro" id="IPR011051">
    <property type="entry name" value="RmlC_Cupin_sf"/>
</dbReference>
<sequence>MQMCIFGFPTFSVIPLHDHPGMTVFSKVLYGSLPVRAYDWVEPPQESKEPNYFPATVNRIKIDDDREEKYAWLAGTEPDNL</sequence>
<name>A0A314XHS9_PRUYE</name>
<dbReference type="EMBL" id="PJQY01002447">
    <property type="protein sequence ID" value="PQP93584.1"/>
    <property type="molecule type" value="Genomic_DNA"/>
</dbReference>
<dbReference type="AlphaFoldDB" id="A0A314XHS9"/>
<comment type="cofactor">
    <cofactor evidence="1">
        <name>Fe(2+)</name>
        <dbReference type="ChEBI" id="CHEBI:29033"/>
    </cofactor>
</comment>
<evidence type="ECO:0000256" key="3">
    <source>
        <dbReference type="ARBA" id="ARBA00013133"/>
    </source>
</evidence>
<evidence type="ECO:0000256" key="6">
    <source>
        <dbReference type="ARBA" id="ARBA00023004"/>
    </source>
</evidence>
<keyword evidence="6" id="KW-0408">Iron</keyword>
<comment type="catalytic activity">
    <reaction evidence="7">
        <text>L-cysteine + O2 = 3-sulfino-L-alanine + H(+)</text>
        <dbReference type="Rhea" id="RHEA:20441"/>
        <dbReference type="ChEBI" id="CHEBI:15378"/>
        <dbReference type="ChEBI" id="CHEBI:15379"/>
        <dbReference type="ChEBI" id="CHEBI:35235"/>
        <dbReference type="ChEBI" id="CHEBI:61085"/>
        <dbReference type="EC" id="1.13.11.20"/>
    </reaction>
    <physiologicalReaction direction="left-to-right" evidence="7">
        <dbReference type="Rhea" id="RHEA:20442"/>
    </physiologicalReaction>
</comment>
<dbReference type="GO" id="GO:0017172">
    <property type="term" value="F:cysteine dioxygenase activity"/>
    <property type="evidence" value="ECO:0007669"/>
    <property type="project" value="UniProtKB-EC"/>
</dbReference>
<dbReference type="GO" id="GO:0046872">
    <property type="term" value="F:metal ion binding"/>
    <property type="evidence" value="ECO:0007669"/>
    <property type="project" value="UniProtKB-KW"/>
</dbReference>
<dbReference type="STRING" id="2094558.A0A314XHS9"/>
<dbReference type="Pfam" id="PF07847">
    <property type="entry name" value="PCO_ADO"/>
    <property type="match status" value="1"/>
</dbReference>
<evidence type="ECO:0000256" key="1">
    <source>
        <dbReference type="ARBA" id="ARBA00001954"/>
    </source>
</evidence>
<reference evidence="8 9" key="1">
    <citation type="submission" date="2018-02" db="EMBL/GenBank/DDBJ databases">
        <title>Draft genome of wild Prunus yedoensis var. nudiflora.</title>
        <authorList>
            <person name="Baek S."/>
            <person name="Kim J.-H."/>
            <person name="Choi K."/>
            <person name="Kim G.-B."/>
            <person name="Cho A."/>
            <person name="Jang H."/>
            <person name="Shin C.-H."/>
            <person name="Yu H.-J."/>
            <person name="Mun J.-H."/>
        </authorList>
    </citation>
    <scope>NUCLEOTIDE SEQUENCE [LARGE SCALE GENOMIC DNA]</scope>
    <source>
        <strain evidence="9">cv. Jeju island</strain>
        <tissue evidence="8">Leaf</tissue>
    </source>
</reference>
<comment type="similarity">
    <text evidence="2">Belongs to the cysteine dioxygenase family.</text>
</comment>
<dbReference type="PANTHER" id="PTHR22966:SF29">
    <property type="entry name" value="PLANT CYSTEINE OXIDASE 3"/>
    <property type="match status" value="1"/>
</dbReference>
<keyword evidence="4" id="KW-0479">Metal-binding</keyword>
<evidence type="ECO:0000256" key="4">
    <source>
        <dbReference type="ARBA" id="ARBA00022723"/>
    </source>
</evidence>
<organism evidence="8 9">
    <name type="scientific">Prunus yedoensis var. nudiflora</name>
    <dbReference type="NCBI Taxonomy" id="2094558"/>
    <lineage>
        <taxon>Eukaryota</taxon>
        <taxon>Viridiplantae</taxon>
        <taxon>Streptophyta</taxon>
        <taxon>Embryophyta</taxon>
        <taxon>Tracheophyta</taxon>
        <taxon>Spermatophyta</taxon>
        <taxon>Magnoliopsida</taxon>
        <taxon>eudicotyledons</taxon>
        <taxon>Gunneridae</taxon>
        <taxon>Pentapetalae</taxon>
        <taxon>rosids</taxon>
        <taxon>fabids</taxon>
        <taxon>Rosales</taxon>
        <taxon>Rosaceae</taxon>
        <taxon>Amygdaloideae</taxon>
        <taxon>Amygdaleae</taxon>
        <taxon>Prunus</taxon>
    </lineage>
</organism>
<protein>
    <recommendedName>
        <fullName evidence="3">cysteine dioxygenase</fullName>
        <ecNumber evidence="3">1.13.11.20</ecNumber>
    </recommendedName>
</protein>
<dbReference type="InterPro" id="IPR012864">
    <property type="entry name" value="PCO/ADO"/>
</dbReference>
<dbReference type="InterPro" id="IPR014710">
    <property type="entry name" value="RmlC-like_jellyroll"/>
</dbReference>
<comment type="caution">
    <text evidence="8">The sequence shown here is derived from an EMBL/GenBank/DDBJ whole genome shotgun (WGS) entry which is preliminary data.</text>
</comment>
<dbReference type="Proteomes" id="UP000250321">
    <property type="component" value="Unassembled WGS sequence"/>
</dbReference>
<keyword evidence="9" id="KW-1185">Reference proteome</keyword>
<dbReference type="SUPFAM" id="SSF51182">
    <property type="entry name" value="RmlC-like cupins"/>
    <property type="match status" value="1"/>
</dbReference>
<gene>
    <name evidence="8" type="ORF">Pyn_10829</name>
</gene>
<evidence type="ECO:0000313" key="9">
    <source>
        <dbReference type="Proteomes" id="UP000250321"/>
    </source>
</evidence>
<dbReference type="PANTHER" id="PTHR22966">
    <property type="entry name" value="2-AMINOETHANETHIOL DIOXYGENASE"/>
    <property type="match status" value="1"/>
</dbReference>
<dbReference type="Gene3D" id="2.60.120.10">
    <property type="entry name" value="Jelly Rolls"/>
    <property type="match status" value="1"/>
</dbReference>
<evidence type="ECO:0000256" key="5">
    <source>
        <dbReference type="ARBA" id="ARBA00023002"/>
    </source>
</evidence>
<dbReference type="GO" id="GO:0070483">
    <property type="term" value="P:detection of hypoxia"/>
    <property type="evidence" value="ECO:0007669"/>
    <property type="project" value="UniProtKB-ARBA"/>
</dbReference>
<dbReference type="OrthoDB" id="271433at2759"/>
<evidence type="ECO:0000313" key="8">
    <source>
        <dbReference type="EMBL" id="PQP93584.1"/>
    </source>
</evidence>
<keyword evidence="5" id="KW-0560">Oxidoreductase</keyword>
<proteinExistence type="inferred from homology"/>
<evidence type="ECO:0000256" key="7">
    <source>
        <dbReference type="ARBA" id="ARBA00024284"/>
    </source>
</evidence>
<dbReference type="EC" id="1.13.11.20" evidence="3"/>
<evidence type="ECO:0000256" key="2">
    <source>
        <dbReference type="ARBA" id="ARBA00006622"/>
    </source>
</evidence>